<dbReference type="Gene3D" id="3.30.1490.20">
    <property type="entry name" value="ATP-grasp fold, A domain"/>
    <property type="match status" value="1"/>
</dbReference>
<dbReference type="InterPro" id="IPR000291">
    <property type="entry name" value="D-Ala_lig_Van_CS"/>
</dbReference>
<dbReference type="UniPathway" id="UPA00219"/>
<keyword evidence="9 17" id="KW-0067">ATP-binding</keyword>
<dbReference type="PROSITE" id="PS00843">
    <property type="entry name" value="DALA_DALA_LIGASE_1"/>
    <property type="match status" value="1"/>
</dbReference>
<evidence type="ECO:0000256" key="1">
    <source>
        <dbReference type="ARBA" id="ARBA00001936"/>
    </source>
</evidence>
<evidence type="ECO:0000256" key="8">
    <source>
        <dbReference type="ARBA" id="ARBA00022741"/>
    </source>
</evidence>
<dbReference type="NCBIfam" id="TIGR01205">
    <property type="entry name" value="D_ala_D_alaTIGR"/>
    <property type="match status" value="1"/>
</dbReference>
<dbReference type="GO" id="GO:0008360">
    <property type="term" value="P:regulation of cell shape"/>
    <property type="evidence" value="ECO:0007669"/>
    <property type="project" value="UniProtKB-KW"/>
</dbReference>
<comment type="function">
    <text evidence="2 15">Cell wall formation.</text>
</comment>
<dbReference type="InterPro" id="IPR011127">
    <property type="entry name" value="Dala_Dala_lig_N"/>
</dbReference>
<comment type="subcellular location">
    <subcellularLocation>
        <location evidence="3 15">Cytoplasm</location>
    </subcellularLocation>
</comment>
<feature type="domain" description="ATP-grasp" evidence="18">
    <location>
        <begin position="93"/>
        <end position="297"/>
    </location>
</feature>
<evidence type="ECO:0000256" key="6">
    <source>
        <dbReference type="ARBA" id="ARBA00022490"/>
    </source>
</evidence>
<dbReference type="HAMAP" id="MF_00047">
    <property type="entry name" value="Dala_Dala_lig"/>
    <property type="match status" value="1"/>
</dbReference>
<dbReference type="GO" id="GO:0009252">
    <property type="term" value="P:peptidoglycan biosynthetic process"/>
    <property type="evidence" value="ECO:0007669"/>
    <property type="project" value="UniProtKB-UniRule"/>
</dbReference>
<organism evidence="19 20">
    <name type="scientific">Pandoraea thiooxydans</name>
    <dbReference type="NCBI Taxonomy" id="445709"/>
    <lineage>
        <taxon>Bacteria</taxon>
        <taxon>Pseudomonadati</taxon>
        <taxon>Pseudomonadota</taxon>
        <taxon>Betaproteobacteria</taxon>
        <taxon>Burkholderiales</taxon>
        <taxon>Burkholderiaceae</taxon>
        <taxon>Pandoraea</taxon>
    </lineage>
</organism>
<dbReference type="STRING" id="445709.ABW99_18895"/>
<dbReference type="Pfam" id="PF07478">
    <property type="entry name" value="Dala_Dala_lig_C"/>
    <property type="match status" value="1"/>
</dbReference>
<evidence type="ECO:0000256" key="2">
    <source>
        <dbReference type="ARBA" id="ARBA00003921"/>
    </source>
</evidence>
<dbReference type="GO" id="GO:0008716">
    <property type="term" value="F:D-alanine-D-alanine ligase activity"/>
    <property type="evidence" value="ECO:0007669"/>
    <property type="project" value="UniProtKB-UniRule"/>
</dbReference>
<evidence type="ECO:0000256" key="11">
    <source>
        <dbReference type="ARBA" id="ARBA00022984"/>
    </source>
</evidence>
<dbReference type="PANTHER" id="PTHR23132:SF23">
    <property type="entry name" value="D-ALANINE--D-ALANINE LIGASE B"/>
    <property type="match status" value="1"/>
</dbReference>
<dbReference type="PROSITE" id="PS00844">
    <property type="entry name" value="DALA_DALA_LIGASE_2"/>
    <property type="match status" value="1"/>
</dbReference>
<evidence type="ECO:0000256" key="10">
    <source>
        <dbReference type="ARBA" id="ARBA00022960"/>
    </source>
</evidence>
<feature type="binding site" evidence="16">
    <location>
        <position position="264"/>
    </location>
    <ligand>
        <name>Mg(2+)</name>
        <dbReference type="ChEBI" id="CHEBI:18420"/>
        <label>2</label>
    </ligand>
</feature>
<dbReference type="PROSITE" id="PS50975">
    <property type="entry name" value="ATP_GRASP"/>
    <property type="match status" value="1"/>
</dbReference>
<dbReference type="GO" id="GO:0046872">
    <property type="term" value="F:metal ion binding"/>
    <property type="evidence" value="ECO:0007669"/>
    <property type="project" value="UniProtKB-KW"/>
</dbReference>
<dbReference type="NCBIfam" id="NF002378">
    <property type="entry name" value="PRK01372.1"/>
    <property type="match status" value="1"/>
</dbReference>
<feature type="binding site" evidence="16">
    <location>
        <position position="264"/>
    </location>
    <ligand>
        <name>Mg(2+)</name>
        <dbReference type="ChEBI" id="CHEBI:18420"/>
        <label>1</label>
    </ligand>
</feature>
<dbReference type="Pfam" id="PF01820">
    <property type="entry name" value="Dala_Dala_lig_N"/>
    <property type="match status" value="1"/>
</dbReference>
<keyword evidence="12 16" id="KW-0464">Manganese</keyword>
<protein>
    <recommendedName>
        <fullName evidence="5 15">D-alanine--D-alanine ligase</fullName>
        <ecNumber evidence="5 15">6.3.2.4</ecNumber>
    </recommendedName>
    <alternativeName>
        <fullName evidence="15">D-Ala-D-Ala ligase</fullName>
    </alternativeName>
    <alternativeName>
        <fullName evidence="15">D-alanylalanine synthetase</fullName>
    </alternativeName>
</protein>
<dbReference type="InterPro" id="IPR005905">
    <property type="entry name" value="D_ala_D_ala"/>
</dbReference>
<dbReference type="InterPro" id="IPR016185">
    <property type="entry name" value="PreATP-grasp_dom_sf"/>
</dbReference>
<gene>
    <name evidence="15" type="primary">ddl</name>
    <name evidence="19" type="ORF">ABW99_18895</name>
</gene>
<keyword evidence="6 15" id="KW-0963">Cytoplasm</keyword>
<dbReference type="PIRSF" id="PIRSF039102">
    <property type="entry name" value="Ddl/VanB"/>
    <property type="match status" value="1"/>
</dbReference>
<keyword evidence="20" id="KW-1185">Reference proteome</keyword>
<dbReference type="KEGG" id="ptx:ABW99_18895"/>
<keyword evidence="16" id="KW-0460">Magnesium</keyword>
<dbReference type="Gene3D" id="3.40.50.20">
    <property type="match status" value="1"/>
</dbReference>
<accession>A0A0G3F106</accession>
<evidence type="ECO:0000313" key="19">
    <source>
        <dbReference type="EMBL" id="AKJ70711.1"/>
    </source>
</evidence>
<keyword evidence="10 15" id="KW-0133">Cell shape</keyword>
<dbReference type="InterPro" id="IPR013815">
    <property type="entry name" value="ATP_grasp_subdomain_1"/>
</dbReference>
<keyword evidence="13 15" id="KW-0961">Cell wall biogenesis/degradation</keyword>
<evidence type="ECO:0000313" key="20">
    <source>
        <dbReference type="Proteomes" id="UP000036700"/>
    </source>
</evidence>
<comment type="pathway">
    <text evidence="15">Cell wall biogenesis; peptidoglycan biosynthesis.</text>
</comment>
<evidence type="ECO:0000256" key="9">
    <source>
        <dbReference type="ARBA" id="ARBA00022840"/>
    </source>
</evidence>
<dbReference type="GO" id="GO:0005829">
    <property type="term" value="C:cytosol"/>
    <property type="evidence" value="ECO:0007669"/>
    <property type="project" value="TreeGrafter"/>
</dbReference>
<evidence type="ECO:0000256" key="16">
    <source>
        <dbReference type="PIRSR" id="PIRSR039102-3"/>
    </source>
</evidence>
<sequence>MGGRSAEREISLISGKGVLDALRSRGVDAHEFDTGTRSLAELAAQKFDRVFIALHGRFGEDGTMQGALEHLGVPYTGSGVLASALAMDKEMTKRIWLHEGLSTPRFVMLKADSDWQAVGRDLGFPLIVKPSREGSTIGLTKVTDVSQLPAAYEKAARLDGDVLAEEFIDGDELTVPVLGIGTRGAGAARALPVIRIVAPDANYDYQNKYFTDETRYECPPALPVSLQEEVQRLVLRAYLVLGCRGWGRADVMLRKRDNKPYLLEINTSPGMTGHSLVPMSARATGLSYEDLVLEILSTATLDLHPTDQWKPE</sequence>
<dbReference type="GO" id="GO:0005524">
    <property type="term" value="F:ATP binding"/>
    <property type="evidence" value="ECO:0007669"/>
    <property type="project" value="UniProtKB-UniRule"/>
</dbReference>
<dbReference type="InterPro" id="IPR011761">
    <property type="entry name" value="ATP-grasp"/>
</dbReference>
<dbReference type="PANTHER" id="PTHR23132">
    <property type="entry name" value="D-ALANINE--D-ALANINE LIGASE"/>
    <property type="match status" value="1"/>
</dbReference>
<comment type="catalytic activity">
    <reaction evidence="14 15">
        <text>2 D-alanine + ATP = D-alanyl-D-alanine + ADP + phosphate + H(+)</text>
        <dbReference type="Rhea" id="RHEA:11224"/>
        <dbReference type="ChEBI" id="CHEBI:15378"/>
        <dbReference type="ChEBI" id="CHEBI:30616"/>
        <dbReference type="ChEBI" id="CHEBI:43474"/>
        <dbReference type="ChEBI" id="CHEBI:57416"/>
        <dbReference type="ChEBI" id="CHEBI:57822"/>
        <dbReference type="ChEBI" id="CHEBI:456216"/>
        <dbReference type="EC" id="6.3.2.4"/>
    </reaction>
</comment>
<comment type="similarity">
    <text evidence="4 15">Belongs to the D-alanine--D-alanine ligase family.</text>
</comment>
<feature type="binding site" evidence="16">
    <location>
        <position position="266"/>
    </location>
    <ligand>
        <name>Mg(2+)</name>
        <dbReference type="ChEBI" id="CHEBI:18420"/>
        <label>2</label>
    </ligand>
</feature>
<keyword evidence="7 15" id="KW-0436">Ligase</keyword>
<evidence type="ECO:0000256" key="7">
    <source>
        <dbReference type="ARBA" id="ARBA00022598"/>
    </source>
</evidence>
<feature type="binding site" evidence="16">
    <location>
        <position position="250"/>
    </location>
    <ligand>
        <name>Mg(2+)</name>
        <dbReference type="ChEBI" id="CHEBI:18420"/>
        <label>1</label>
    </ligand>
</feature>
<evidence type="ECO:0000256" key="15">
    <source>
        <dbReference type="HAMAP-Rule" id="MF_00047"/>
    </source>
</evidence>
<reference evidence="20" key="1">
    <citation type="submission" date="2015-06" db="EMBL/GenBank/DDBJ databases">
        <authorList>
            <person name="Lim Y.L."/>
            <person name="Ee R."/>
            <person name="Yong D."/>
            <person name="How K.Y."/>
            <person name="Yin W.F."/>
            <person name="Chan K.G."/>
        </authorList>
    </citation>
    <scope>NUCLEOTIDE SEQUENCE [LARGE SCALE GENOMIC DNA]</scope>
    <source>
        <strain evidence="20">DSM 25325</strain>
    </source>
</reference>
<name>A0A0G3F106_9BURK</name>
<keyword evidence="11 15" id="KW-0573">Peptidoglycan synthesis</keyword>
<evidence type="ECO:0000256" key="4">
    <source>
        <dbReference type="ARBA" id="ARBA00010871"/>
    </source>
</evidence>
<dbReference type="Gene3D" id="3.30.470.20">
    <property type="entry name" value="ATP-grasp fold, B domain"/>
    <property type="match status" value="1"/>
</dbReference>
<evidence type="ECO:0000259" key="18">
    <source>
        <dbReference type="PROSITE" id="PS50975"/>
    </source>
</evidence>
<comment type="cofactor">
    <cofactor evidence="1">
        <name>Mn(2+)</name>
        <dbReference type="ChEBI" id="CHEBI:29035"/>
    </cofactor>
</comment>
<dbReference type="SUPFAM" id="SSF56059">
    <property type="entry name" value="Glutathione synthetase ATP-binding domain-like"/>
    <property type="match status" value="1"/>
</dbReference>
<keyword evidence="8 17" id="KW-0547">Nucleotide-binding</keyword>
<dbReference type="EC" id="6.3.2.4" evidence="5 15"/>
<evidence type="ECO:0000256" key="5">
    <source>
        <dbReference type="ARBA" id="ARBA00012216"/>
    </source>
</evidence>
<evidence type="ECO:0000256" key="17">
    <source>
        <dbReference type="PROSITE-ProRule" id="PRU00409"/>
    </source>
</evidence>
<dbReference type="GO" id="GO:0071555">
    <property type="term" value="P:cell wall organization"/>
    <property type="evidence" value="ECO:0007669"/>
    <property type="project" value="UniProtKB-KW"/>
</dbReference>
<dbReference type="InterPro" id="IPR011095">
    <property type="entry name" value="Dala_Dala_lig_C"/>
</dbReference>
<evidence type="ECO:0000256" key="13">
    <source>
        <dbReference type="ARBA" id="ARBA00023316"/>
    </source>
</evidence>
<dbReference type="EMBL" id="CP011568">
    <property type="protein sequence ID" value="AKJ70711.1"/>
    <property type="molecule type" value="Genomic_DNA"/>
</dbReference>
<keyword evidence="16" id="KW-0479">Metal-binding</keyword>
<dbReference type="AlphaFoldDB" id="A0A0G3F106"/>
<evidence type="ECO:0000256" key="12">
    <source>
        <dbReference type="ARBA" id="ARBA00023211"/>
    </source>
</evidence>
<comment type="cofactor">
    <cofactor evidence="16">
        <name>Mg(2+)</name>
        <dbReference type="ChEBI" id="CHEBI:18420"/>
    </cofactor>
    <cofactor evidence="16">
        <name>Mn(2+)</name>
        <dbReference type="ChEBI" id="CHEBI:29035"/>
    </cofactor>
    <text evidence="16">Binds 2 magnesium or manganese ions per subunit.</text>
</comment>
<evidence type="ECO:0000256" key="3">
    <source>
        <dbReference type="ARBA" id="ARBA00004496"/>
    </source>
</evidence>
<proteinExistence type="inferred from homology"/>
<dbReference type="PATRIC" id="fig|445709.3.peg.3970"/>
<dbReference type="Proteomes" id="UP000036700">
    <property type="component" value="Chromosome"/>
</dbReference>
<evidence type="ECO:0000256" key="14">
    <source>
        <dbReference type="ARBA" id="ARBA00047614"/>
    </source>
</evidence>
<dbReference type="SUPFAM" id="SSF52440">
    <property type="entry name" value="PreATP-grasp domain"/>
    <property type="match status" value="1"/>
</dbReference>